<comment type="caution">
    <text evidence="2">The sequence shown here is derived from an EMBL/GenBank/DDBJ whole genome shotgun (WGS) entry which is preliminary data.</text>
</comment>
<feature type="domain" description="PLL-like beta propeller" evidence="1">
    <location>
        <begin position="6"/>
        <end position="96"/>
    </location>
</feature>
<evidence type="ECO:0000313" key="3">
    <source>
        <dbReference type="Proteomes" id="UP000235616"/>
    </source>
</evidence>
<reference evidence="2 3" key="1">
    <citation type="submission" date="2018-01" db="EMBL/GenBank/DDBJ databases">
        <title>Whole genome analyses suggest that Burkholderia sensu lato contains two further novel genera in the rhizoxinica-symbiotica group Mycetohabitans gen. nov., and Trinickia gen. nov.: implications for the evolution of diazotrophy and nodulation in the Burkholderiaceae.</title>
        <authorList>
            <person name="Estrada-de los Santos P."/>
            <person name="Palmer M."/>
            <person name="Chavez-Ramirez B."/>
            <person name="Beukes C."/>
            <person name="Steenkamp E.T."/>
            <person name="Hirsch A.M."/>
            <person name="Manyaka P."/>
            <person name="Maluk M."/>
            <person name="Lafos M."/>
            <person name="Crook M."/>
            <person name="Gross E."/>
            <person name="Simon M.F."/>
            <person name="Bueno dos Reis Junior F."/>
            <person name="Poole P.S."/>
            <person name="Venter S.N."/>
            <person name="James E.K."/>
        </authorList>
    </citation>
    <scope>NUCLEOTIDE SEQUENCE [LARGE SCALE GENOMIC DNA]</scope>
    <source>
        <strain evidence="2 3">GIMN1.004</strain>
    </source>
</reference>
<organism evidence="2 3">
    <name type="scientific">Trinickia dabaoshanensis</name>
    <dbReference type="NCBI Taxonomy" id="564714"/>
    <lineage>
        <taxon>Bacteria</taxon>
        <taxon>Pseudomonadati</taxon>
        <taxon>Pseudomonadota</taxon>
        <taxon>Betaproteobacteria</taxon>
        <taxon>Burkholderiales</taxon>
        <taxon>Burkholderiaceae</taxon>
        <taxon>Trinickia</taxon>
    </lineage>
</organism>
<dbReference type="SUPFAM" id="SSF89372">
    <property type="entry name" value="Fucose-specific lectin"/>
    <property type="match status" value="1"/>
</dbReference>
<dbReference type="EMBL" id="PNYA01000023">
    <property type="protein sequence ID" value="PMS16669.1"/>
    <property type="molecule type" value="Genomic_DNA"/>
</dbReference>
<evidence type="ECO:0000313" key="2">
    <source>
        <dbReference type="EMBL" id="PMS16669.1"/>
    </source>
</evidence>
<evidence type="ECO:0000259" key="1">
    <source>
        <dbReference type="Pfam" id="PF26607"/>
    </source>
</evidence>
<dbReference type="Proteomes" id="UP000235616">
    <property type="component" value="Unassembled WGS sequence"/>
</dbReference>
<accession>A0A2N7VHP8</accession>
<dbReference type="RefSeq" id="WP_102647716.1">
    <property type="nucleotide sequence ID" value="NZ_PNYA01000023.1"/>
</dbReference>
<name>A0A2N7VHP8_9BURK</name>
<dbReference type="InterPro" id="IPR058502">
    <property type="entry name" value="PLL-like_beta-prop"/>
</dbReference>
<sequence>MSRIFITAGDLEDGRIQVFAIDSNGNIESRWKETSDPNSGWTGWSSFQTPPGGASTMAVGYLSDKRMQLFVTDRGGNTLSCWKQTTNPDAAWTPWTGF</sequence>
<dbReference type="AlphaFoldDB" id="A0A2N7VHP8"/>
<proteinExistence type="predicted"/>
<dbReference type="Pfam" id="PF26607">
    <property type="entry name" value="DUF8189"/>
    <property type="match status" value="1"/>
</dbReference>
<dbReference type="Gene3D" id="2.120.10.70">
    <property type="entry name" value="Fucose-specific lectin"/>
    <property type="match status" value="1"/>
</dbReference>
<dbReference type="OrthoDB" id="6064917at2"/>
<protein>
    <recommendedName>
        <fullName evidence="1">PLL-like beta propeller domain-containing protein</fullName>
    </recommendedName>
</protein>
<keyword evidence="3" id="KW-1185">Reference proteome</keyword>
<gene>
    <name evidence="2" type="ORF">C0Z18_22795</name>
</gene>